<dbReference type="Proteomes" id="UP000009022">
    <property type="component" value="Unassembled WGS sequence"/>
</dbReference>
<dbReference type="RefSeq" id="XP_002115189.1">
    <property type="nucleotide sequence ID" value="XM_002115153.1"/>
</dbReference>
<dbReference type="OMA" id="ERHCDIN"/>
<evidence type="ECO:0000256" key="2">
    <source>
        <dbReference type="ARBA" id="ARBA00004604"/>
    </source>
</evidence>
<evidence type="ECO:0000313" key="10">
    <source>
        <dbReference type="Proteomes" id="UP000009022"/>
    </source>
</evidence>
<feature type="compositionally biased region" description="Polar residues" evidence="8">
    <location>
        <begin position="75"/>
        <end position="91"/>
    </location>
</feature>
<feature type="compositionally biased region" description="Basic residues" evidence="8">
    <location>
        <begin position="35"/>
        <end position="64"/>
    </location>
</feature>
<dbReference type="STRING" id="10228.B3S4J7"/>
<dbReference type="GO" id="GO:0016607">
    <property type="term" value="C:nuclear speck"/>
    <property type="evidence" value="ECO:0007669"/>
    <property type="project" value="UniProtKB-SubCell"/>
</dbReference>
<keyword evidence="7" id="KW-0539">Nucleus</keyword>
<dbReference type="GO" id="GO:0008380">
    <property type="term" value="P:RNA splicing"/>
    <property type="evidence" value="ECO:0007669"/>
    <property type="project" value="UniProtKB-KW"/>
</dbReference>
<feature type="region of interest" description="Disordered" evidence="8">
    <location>
        <begin position="1"/>
        <end position="102"/>
    </location>
</feature>
<dbReference type="AlphaFoldDB" id="B3S4J7"/>
<gene>
    <name evidence="9" type="ORF">TRIADDRAFT_59110</name>
</gene>
<keyword evidence="5" id="KW-0507">mRNA processing</keyword>
<evidence type="ECO:0000256" key="1">
    <source>
        <dbReference type="ARBA" id="ARBA00004324"/>
    </source>
</evidence>
<reference evidence="9 10" key="1">
    <citation type="journal article" date="2008" name="Nature">
        <title>The Trichoplax genome and the nature of placozoans.</title>
        <authorList>
            <person name="Srivastava M."/>
            <person name="Begovic E."/>
            <person name="Chapman J."/>
            <person name="Putnam N.H."/>
            <person name="Hellsten U."/>
            <person name="Kawashima T."/>
            <person name="Kuo A."/>
            <person name="Mitros T."/>
            <person name="Salamov A."/>
            <person name="Carpenter M.L."/>
            <person name="Signorovitch A.Y."/>
            <person name="Moreno M.A."/>
            <person name="Kamm K."/>
            <person name="Grimwood J."/>
            <person name="Schmutz J."/>
            <person name="Shapiro H."/>
            <person name="Grigoriev I.V."/>
            <person name="Buss L.W."/>
            <person name="Schierwater B."/>
            <person name="Dellaporta S.L."/>
            <person name="Rokhsar D.S."/>
        </authorList>
    </citation>
    <scope>NUCLEOTIDE SEQUENCE [LARGE SCALE GENOMIC DNA]</scope>
    <source>
        <strain evidence="9 10">Grell-BS-1999</strain>
    </source>
</reference>
<dbReference type="Pfam" id="PF10500">
    <property type="entry name" value="SR-25"/>
    <property type="match status" value="1"/>
</dbReference>
<dbReference type="EMBL" id="DS985249">
    <property type="protein sequence ID" value="EDV22645.1"/>
    <property type="molecule type" value="Genomic_DNA"/>
</dbReference>
<dbReference type="PhylomeDB" id="B3S4J7"/>
<evidence type="ECO:0000256" key="5">
    <source>
        <dbReference type="ARBA" id="ARBA00022664"/>
    </source>
</evidence>
<evidence type="ECO:0000256" key="3">
    <source>
        <dbReference type="ARBA" id="ARBA00006852"/>
    </source>
</evidence>
<evidence type="ECO:0000256" key="7">
    <source>
        <dbReference type="ARBA" id="ARBA00023242"/>
    </source>
</evidence>
<dbReference type="KEGG" id="tad:TRIADDRAFT_59110"/>
<dbReference type="InParanoid" id="B3S4J7"/>
<keyword evidence="10" id="KW-1185">Reference proteome</keyword>
<evidence type="ECO:0000256" key="4">
    <source>
        <dbReference type="ARBA" id="ARBA00017993"/>
    </source>
</evidence>
<dbReference type="HOGENOM" id="CLU_1770454_0_0_1"/>
<evidence type="ECO:0000313" key="9">
    <source>
        <dbReference type="EMBL" id="EDV22645.1"/>
    </source>
</evidence>
<dbReference type="eggNOG" id="ENOG502RYBZ">
    <property type="taxonomic scope" value="Eukaryota"/>
</dbReference>
<dbReference type="OrthoDB" id="48562at2759"/>
<accession>B3S4J7</accession>
<dbReference type="CTD" id="6756236"/>
<proteinExistence type="inferred from homology"/>
<dbReference type="GO" id="GO:0005730">
    <property type="term" value="C:nucleolus"/>
    <property type="evidence" value="ECO:0007669"/>
    <property type="project" value="UniProtKB-SubCell"/>
</dbReference>
<organism evidence="9 10">
    <name type="scientific">Trichoplax adhaerens</name>
    <name type="common">Trichoplax reptans</name>
    <dbReference type="NCBI Taxonomy" id="10228"/>
    <lineage>
        <taxon>Eukaryota</taxon>
        <taxon>Metazoa</taxon>
        <taxon>Placozoa</taxon>
        <taxon>Uniplacotomia</taxon>
        <taxon>Trichoplacea</taxon>
        <taxon>Trichoplacidae</taxon>
        <taxon>Trichoplax</taxon>
    </lineage>
</organism>
<keyword evidence="6" id="KW-0508">mRNA splicing</keyword>
<dbReference type="GO" id="GO:0006397">
    <property type="term" value="P:mRNA processing"/>
    <property type="evidence" value="ECO:0007669"/>
    <property type="project" value="UniProtKB-KW"/>
</dbReference>
<comment type="similarity">
    <text evidence="3">Belongs to the ARL6IP4 family.</text>
</comment>
<protein>
    <recommendedName>
        <fullName evidence="4">ADP-ribosylation factor-like protein 6-interacting protein 4</fullName>
    </recommendedName>
</protein>
<dbReference type="InterPro" id="IPR019532">
    <property type="entry name" value="Nucl_RNA-splicing_assoc_SR-25"/>
</dbReference>
<evidence type="ECO:0000256" key="6">
    <source>
        <dbReference type="ARBA" id="ARBA00023187"/>
    </source>
</evidence>
<evidence type="ECO:0000256" key="8">
    <source>
        <dbReference type="SAM" id="MobiDB-lite"/>
    </source>
</evidence>
<name>B3S4J7_TRIAD</name>
<comment type="subcellular location">
    <subcellularLocation>
        <location evidence="1">Nucleus speckle</location>
    </subcellularLocation>
    <subcellularLocation>
        <location evidence="2">Nucleus</location>
        <location evidence="2">Nucleolus</location>
    </subcellularLocation>
</comment>
<dbReference type="GeneID" id="6756236"/>
<sequence length="147" mass="17008">MSDKGYHKFVLNPKNDGQCLNKNKRKHSSEDSHEKKKHSKKKSKKNKKDKKSAKKEKRKDKKYKNSQDADDAAAKTSQKDASTGPVEQQKNFAPMTKEEWDKQQSVIRRVYDPETGRNRLIKGSGEILEEIVSKEQHQRINKVCLAN</sequence>